<feature type="compositionally biased region" description="Low complexity" evidence="13">
    <location>
        <begin position="351"/>
        <end position="362"/>
    </location>
</feature>
<dbReference type="OrthoDB" id="331948at2759"/>
<gene>
    <name evidence="11" type="primary">PFA4</name>
    <name evidence="15" type="ORF">BP01DRAFT_414922</name>
</gene>
<evidence type="ECO:0000259" key="14">
    <source>
        <dbReference type="Pfam" id="PF01529"/>
    </source>
</evidence>
<evidence type="ECO:0000256" key="8">
    <source>
        <dbReference type="ARBA" id="ARBA00023288"/>
    </source>
</evidence>
<dbReference type="PROSITE" id="PS50216">
    <property type="entry name" value="DHHC"/>
    <property type="match status" value="1"/>
</dbReference>
<dbReference type="AlphaFoldDB" id="A0A319AIG8"/>
<dbReference type="InterPro" id="IPR039859">
    <property type="entry name" value="PFA4/ZDH16/20/ERF2-like"/>
</dbReference>
<dbReference type="InterPro" id="IPR001594">
    <property type="entry name" value="Palmitoyltrfase_DHHC"/>
</dbReference>
<feature type="compositionally biased region" description="Basic and acidic residues" evidence="13">
    <location>
        <begin position="410"/>
        <end position="420"/>
    </location>
</feature>
<evidence type="ECO:0000256" key="5">
    <source>
        <dbReference type="ARBA" id="ARBA00022989"/>
    </source>
</evidence>
<dbReference type="InterPro" id="IPR033682">
    <property type="entry name" value="PFA4"/>
</dbReference>
<dbReference type="GO" id="GO:0019706">
    <property type="term" value="F:protein-cysteine S-palmitoyltransferase activity"/>
    <property type="evidence" value="ECO:0007669"/>
    <property type="project" value="UniProtKB-UniRule"/>
</dbReference>
<reference evidence="15 16" key="1">
    <citation type="submission" date="2016-12" db="EMBL/GenBank/DDBJ databases">
        <title>The genomes of Aspergillus section Nigri reveals drivers in fungal speciation.</title>
        <authorList>
            <consortium name="DOE Joint Genome Institute"/>
            <person name="Vesth T.C."/>
            <person name="Nybo J."/>
            <person name="Theobald S."/>
            <person name="Brandl J."/>
            <person name="Frisvad J.C."/>
            <person name="Nielsen K.F."/>
            <person name="Lyhne E.K."/>
            <person name="Kogle M.E."/>
            <person name="Kuo A."/>
            <person name="Riley R."/>
            <person name="Clum A."/>
            <person name="Nolan M."/>
            <person name="Lipzen A."/>
            <person name="Salamov A."/>
            <person name="Henrissat B."/>
            <person name="Wiebenga A."/>
            <person name="De Vries R.P."/>
            <person name="Grigoriev I.V."/>
            <person name="Mortensen U.H."/>
            <person name="Andersen M.R."/>
            <person name="Baker S.E."/>
        </authorList>
    </citation>
    <scope>NUCLEOTIDE SEQUENCE [LARGE SCALE GENOMIC DNA]</scope>
    <source>
        <strain evidence="15 16">JOP 1030-1</strain>
    </source>
</reference>
<keyword evidence="8 11" id="KW-0449">Lipoprotein</keyword>
<keyword evidence="7 11" id="KW-0564">Palmitate</keyword>
<keyword evidence="9 11" id="KW-0012">Acyltransferase</keyword>
<dbReference type="STRING" id="1450539.A0A319AIG8"/>
<keyword evidence="5 11" id="KW-1133">Transmembrane helix</keyword>
<feature type="transmembrane region" description="Helical" evidence="11 12">
    <location>
        <begin position="7"/>
        <end position="27"/>
    </location>
</feature>
<protein>
    <recommendedName>
        <fullName evidence="11">Palmitoyltransferase PFA4</fullName>
        <ecNumber evidence="11">2.3.1.225</ecNumber>
    </recommendedName>
    <alternativeName>
        <fullName evidence="11">Protein S-acyltransferase</fullName>
        <shortName evidence="11">PAT</shortName>
    </alternativeName>
    <alternativeName>
        <fullName evidence="11">Protein fatty acyltransferase 4</fullName>
    </alternativeName>
</protein>
<evidence type="ECO:0000256" key="12">
    <source>
        <dbReference type="RuleBase" id="RU079119"/>
    </source>
</evidence>
<organism evidence="15 16">
    <name type="scientific">Aspergillus saccharolyticus JOP 1030-1</name>
    <dbReference type="NCBI Taxonomy" id="1450539"/>
    <lineage>
        <taxon>Eukaryota</taxon>
        <taxon>Fungi</taxon>
        <taxon>Dikarya</taxon>
        <taxon>Ascomycota</taxon>
        <taxon>Pezizomycotina</taxon>
        <taxon>Eurotiomycetes</taxon>
        <taxon>Eurotiomycetidae</taxon>
        <taxon>Eurotiales</taxon>
        <taxon>Aspergillaceae</taxon>
        <taxon>Aspergillus</taxon>
        <taxon>Aspergillus subgen. Circumdati</taxon>
    </lineage>
</organism>
<comment type="subcellular location">
    <subcellularLocation>
        <location evidence="11">Endoplasmic reticulum membrane</location>
        <topology evidence="11">Multi-pass membrane protein</topology>
    </subcellularLocation>
    <subcellularLocation>
        <location evidence="1">Membrane</location>
        <topology evidence="1">Multi-pass membrane protein</topology>
    </subcellularLocation>
</comment>
<feature type="transmembrane region" description="Helical" evidence="11 12">
    <location>
        <begin position="200"/>
        <end position="222"/>
    </location>
</feature>
<dbReference type="PANTHER" id="PTHR12246">
    <property type="entry name" value="PALMITOYLTRANSFERASE ZDHHC16"/>
    <property type="match status" value="1"/>
</dbReference>
<feature type="compositionally biased region" description="Polar residues" evidence="13">
    <location>
        <begin position="92"/>
        <end position="105"/>
    </location>
</feature>
<comment type="domain">
    <text evidence="11 12">The DHHC domain is required for palmitoyltransferase activity.</text>
</comment>
<dbReference type="Pfam" id="PF01529">
    <property type="entry name" value="DHHC"/>
    <property type="match status" value="1"/>
</dbReference>
<evidence type="ECO:0000256" key="3">
    <source>
        <dbReference type="ARBA" id="ARBA00022692"/>
    </source>
</evidence>
<evidence type="ECO:0000256" key="2">
    <source>
        <dbReference type="ARBA" id="ARBA00022679"/>
    </source>
</evidence>
<feature type="compositionally biased region" description="Basic residues" evidence="13">
    <location>
        <begin position="364"/>
        <end position="375"/>
    </location>
</feature>
<evidence type="ECO:0000256" key="6">
    <source>
        <dbReference type="ARBA" id="ARBA00023136"/>
    </source>
</evidence>
<keyword evidence="2 11" id="KW-0808">Transferase</keyword>
<dbReference type="Proteomes" id="UP000248349">
    <property type="component" value="Unassembled WGS sequence"/>
</dbReference>
<keyword evidence="16" id="KW-1185">Reference proteome</keyword>
<comment type="similarity">
    <text evidence="11">Belongs to the DHHC palmitoyltransferase family. PFA4 subfamily.</text>
</comment>
<evidence type="ECO:0000256" key="11">
    <source>
        <dbReference type="HAMAP-Rule" id="MF_03199"/>
    </source>
</evidence>
<keyword evidence="6 11" id="KW-0472">Membrane</keyword>
<sequence>MPIPSHSTFSLAQLAAPAVTTLIAFLAYSSQYLLQHFQPAPLRGSEFWRLNVLAACIWICYYRTCTVDPGRIPKDWKSKQQQQQQQQKQQQTASSGIRKQPLGTQQVGGIGARWCRKCEAYKPPRAHHCRSCQRCIPKMDHHCPWTANCVSHFTLPHFVRFLFYAVVGMGYLEAALVERASLVWAARTLPSYLGPTALQLAHLFILLLVNSLTVFMLGILLVRTVWSLALNITTIEEWEIERHQTLLRRARHFGGYLQGPGGVRVQIRKQEFPFDVGVWANLKAGMGGGNVLSWFWPLARTLDRRSGLEFEVNGFEDPSLPWPPPDPDRIPWRPTPPLHGASHSTSTSANTIPPTQTETQPPVLRRKRFHRRFNHRGNPTDANSDGDNSNSASNSDAESDSNLTEMDGEEGWRNAEGERLRDFGVEEDVEFYDEEDIPLAILMARRGLVGGS</sequence>
<feature type="active site" description="S-palmitoyl cysteine intermediate" evidence="11">
    <location>
        <position position="143"/>
    </location>
</feature>
<keyword evidence="4 11" id="KW-0256">Endoplasmic reticulum</keyword>
<feature type="transmembrane region" description="Helical" evidence="11 12">
    <location>
        <begin position="161"/>
        <end position="180"/>
    </location>
</feature>
<accession>A0A319AIG8</accession>
<feature type="region of interest" description="Disordered" evidence="13">
    <location>
        <begin position="78"/>
        <end position="105"/>
    </location>
</feature>
<proteinExistence type="inferred from homology"/>
<dbReference type="EMBL" id="KZ821227">
    <property type="protein sequence ID" value="PYH46422.1"/>
    <property type="molecule type" value="Genomic_DNA"/>
</dbReference>
<name>A0A319AIG8_9EURO</name>
<comment type="caution">
    <text evidence="11">Lacks conserved residue(s) required for the propagation of feature annotation.</text>
</comment>
<dbReference type="EC" id="2.3.1.225" evidence="11"/>
<dbReference type="HAMAP" id="MF_03199">
    <property type="entry name" value="DHHC_PAT_PFA4"/>
    <property type="match status" value="1"/>
</dbReference>
<evidence type="ECO:0000313" key="15">
    <source>
        <dbReference type="EMBL" id="PYH46422.1"/>
    </source>
</evidence>
<feature type="domain" description="Palmitoyltransferase DHHC" evidence="14">
    <location>
        <begin position="112"/>
        <end position="239"/>
    </location>
</feature>
<comment type="function">
    <text evidence="11">Mediates the reversible addition of palmitate to target proteins, thereby regulating their membrane association and biological function.</text>
</comment>
<feature type="region of interest" description="Disordered" evidence="13">
    <location>
        <begin position="314"/>
        <end position="420"/>
    </location>
</feature>
<evidence type="ECO:0000256" key="10">
    <source>
        <dbReference type="ARBA" id="ARBA00048048"/>
    </source>
</evidence>
<dbReference type="GO" id="GO:0005789">
    <property type="term" value="C:endoplasmic reticulum membrane"/>
    <property type="evidence" value="ECO:0007669"/>
    <property type="project" value="UniProtKB-SubCell"/>
</dbReference>
<comment type="catalytic activity">
    <reaction evidence="10 11 12">
        <text>L-cysteinyl-[protein] + hexadecanoyl-CoA = S-hexadecanoyl-L-cysteinyl-[protein] + CoA</text>
        <dbReference type="Rhea" id="RHEA:36683"/>
        <dbReference type="Rhea" id="RHEA-COMP:10131"/>
        <dbReference type="Rhea" id="RHEA-COMP:11032"/>
        <dbReference type="ChEBI" id="CHEBI:29950"/>
        <dbReference type="ChEBI" id="CHEBI:57287"/>
        <dbReference type="ChEBI" id="CHEBI:57379"/>
        <dbReference type="ChEBI" id="CHEBI:74151"/>
        <dbReference type="EC" id="2.3.1.225"/>
    </reaction>
</comment>
<feature type="compositionally biased region" description="Low complexity" evidence="13">
    <location>
        <begin position="79"/>
        <end position="91"/>
    </location>
</feature>
<evidence type="ECO:0000256" key="1">
    <source>
        <dbReference type="ARBA" id="ARBA00004141"/>
    </source>
</evidence>
<evidence type="ECO:0000256" key="9">
    <source>
        <dbReference type="ARBA" id="ARBA00023315"/>
    </source>
</evidence>
<evidence type="ECO:0000256" key="4">
    <source>
        <dbReference type="ARBA" id="ARBA00022824"/>
    </source>
</evidence>
<evidence type="ECO:0000256" key="7">
    <source>
        <dbReference type="ARBA" id="ARBA00023139"/>
    </source>
</evidence>
<evidence type="ECO:0000313" key="16">
    <source>
        <dbReference type="Proteomes" id="UP000248349"/>
    </source>
</evidence>
<keyword evidence="3 11" id="KW-0812">Transmembrane</keyword>
<evidence type="ECO:0000256" key="13">
    <source>
        <dbReference type="SAM" id="MobiDB-lite"/>
    </source>
</evidence>
<feature type="compositionally biased region" description="Low complexity" evidence="13">
    <location>
        <begin position="381"/>
        <end position="402"/>
    </location>
</feature>